<dbReference type="AlphaFoldDB" id="A0A179H5P1"/>
<accession>A0A179H5P1</accession>
<comment type="caution">
    <text evidence="1">The sequence shown here is derived from an EMBL/GenBank/DDBJ whole genome shotgun (WGS) entry which is preliminary data.</text>
</comment>
<name>A0A179H5P1_PURLI</name>
<dbReference type="EMBL" id="LSBH01000002">
    <property type="protein sequence ID" value="OAQ85068.1"/>
    <property type="molecule type" value="Genomic_DNA"/>
</dbReference>
<organism evidence="1 2">
    <name type="scientific">Purpureocillium lilacinum</name>
    <name type="common">Paecilomyces lilacinus</name>
    <dbReference type="NCBI Taxonomy" id="33203"/>
    <lineage>
        <taxon>Eukaryota</taxon>
        <taxon>Fungi</taxon>
        <taxon>Dikarya</taxon>
        <taxon>Ascomycota</taxon>
        <taxon>Pezizomycotina</taxon>
        <taxon>Sordariomycetes</taxon>
        <taxon>Hypocreomycetidae</taxon>
        <taxon>Hypocreales</taxon>
        <taxon>Ophiocordycipitaceae</taxon>
        <taxon>Purpureocillium</taxon>
    </lineage>
</organism>
<evidence type="ECO:0000313" key="2">
    <source>
        <dbReference type="Proteomes" id="UP000078240"/>
    </source>
</evidence>
<evidence type="ECO:0000313" key="1">
    <source>
        <dbReference type="EMBL" id="OAQ85068.1"/>
    </source>
</evidence>
<gene>
    <name evidence="1" type="ORF">VFPBJ_03841</name>
</gene>
<sequence>MAPERDAEGDSPSQRGAFVISTWRVDEMDEIGHREGGIRPASLQCCCLDQLPNWPGFFAVHCLPPSLSQESRPPKYLFFFPPSFSSSSLLLLELHFPQGDLRAQQS</sequence>
<reference evidence="1 2" key="1">
    <citation type="submission" date="2016-01" db="EMBL/GenBank/DDBJ databases">
        <title>Biosynthesis of antibiotic leucinostatins and their inhibition on Phytophthora in bio-control Purpureocillium lilacinum.</title>
        <authorList>
            <person name="Wang G."/>
            <person name="Liu Z."/>
            <person name="Lin R."/>
            <person name="Li E."/>
            <person name="Mao Z."/>
            <person name="Ling J."/>
            <person name="Yin W."/>
            <person name="Xie B."/>
        </authorList>
    </citation>
    <scope>NUCLEOTIDE SEQUENCE [LARGE SCALE GENOMIC DNA]</scope>
    <source>
        <strain evidence="1">PLBJ-1</strain>
    </source>
</reference>
<proteinExistence type="predicted"/>
<protein>
    <submittedName>
        <fullName evidence="1">Uncharacterized protein</fullName>
    </submittedName>
</protein>
<dbReference type="Proteomes" id="UP000078240">
    <property type="component" value="Unassembled WGS sequence"/>
</dbReference>